<feature type="compositionally biased region" description="Pro residues" evidence="1">
    <location>
        <begin position="1"/>
        <end position="11"/>
    </location>
</feature>
<feature type="compositionally biased region" description="Pro residues" evidence="1">
    <location>
        <begin position="407"/>
        <end position="421"/>
    </location>
</feature>
<feature type="region of interest" description="Disordered" evidence="1">
    <location>
        <begin position="529"/>
        <end position="711"/>
    </location>
</feature>
<evidence type="ECO:0000256" key="1">
    <source>
        <dbReference type="SAM" id="MobiDB-lite"/>
    </source>
</evidence>
<feature type="compositionally biased region" description="Polar residues" evidence="1">
    <location>
        <begin position="636"/>
        <end position="650"/>
    </location>
</feature>
<feature type="compositionally biased region" description="Basic residues" evidence="1">
    <location>
        <begin position="587"/>
        <end position="596"/>
    </location>
</feature>
<gene>
    <name evidence="2" type="ORF">PSALAMII_LOCUS7536</name>
</gene>
<dbReference type="OrthoDB" id="5408998at2759"/>
<comment type="caution">
    <text evidence="2">The sequence shown here is derived from an EMBL/GenBank/DDBJ whole genome shotgun (WGS) entry which is preliminary data.</text>
</comment>
<dbReference type="PRINTS" id="PR01217">
    <property type="entry name" value="PRICHEXTENSN"/>
</dbReference>
<feature type="compositionally biased region" description="Basic and acidic residues" evidence="1">
    <location>
        <begin position="556"/>
        <end position="586"/>
    </location>
</feature>
<evidence type="ECO:0000313" key="3">
    <source>
        <dbReference type="Proteomes" id="UP001152646"/>
    </source>
</evidence>
<feature type="compositionally biased region" description="Polar residues" evidence="1">
    <location>
        <begin position="529"/>
        <end position="539"/>
    </location>
</feature>
<proteinExistence type="predicted"/>
<dbReference type="Proteomes" id="UP001152646">
    <property type="component" value="Unassembled WGS sequence"/>
</dbReference>
<accession>A0A9W4JEE7</accession>
<organism evidence="2 3">
    <name type="scientific">Penicillium salamii</name>
    <dbReference type="NCBI Taxonomy" id="1612424"/>
    <lineage>
        <taxon>Eukaryota</taxon>
        <taxon>Fungi</taxon>
        <taxon>Dikarya</taxon>
        <taxon>Ascomycota</taxon>
        <taxon>Pezizomycotina</taxon>
        <taxon>Eurotiomycetes</taxon>
        <taxon>Eurotiomycetidae</taxon>
        <taxon>Eurotiales</taxon>
        <taxon>Aspergillaceae</taxon>
        <taxon>Penicillium</taxon>
    </lineage>
</organism>
<protein>
    <submittedName>
        <fullName evidence="2">Uncharacterized protein</fullName>
    </submittedName>
</protein>
<evidence type="ECO:0000313" key="2">
    <source>
        <dbReference type="EMBL" id="CAG8395519.1"/>
    </source>
</evidence>
<dbReference type="EMBL" id="CAJVPA010000199">
    <property type="protein sequence ID" value="CAG8395519.1"/>
    <property type="molecule type" value="Genomic_DNA"/>
</dbReference>
<dbReference type="AlphaFoldDB" id="A0A9W4JEE7"/>
<feature type="compositionally biased region" description="Low complexity" evidence="1">
    <location>
        <begin position="449"/>
        <end position="468"/>
    </location>
</feature>
<feature type="compositionally biased region" description="Polar residues" evidence="1">
    <location>
        <begin position="210"/>
        <end position="230"/>
    </location>
</feature>
<feature type="compositionally biased region" description="Polar residues" evidence="1">
    <location>
        <begin position="659"/>
        <end position="671"/>
    </location>
</feature>
<feature type="region of interest" description="Disordered" evidence="1">
    <location>
        <begin position="210"/>
        <end position="249"/>
    </location>
</feature>
<feature type="region of interest" description="Disordered" evidence="1">
    <location>
        <begin position="390"/>
        <end position="468"/>
    </location>
</feature>
<sequence>MDQEEAPPPPYSAVDPLLTPANNRNNDTSPTSAPLQASGSSQDASSSRAPVHPTVLPSHFTSAAAYFEQRPPSVVDEGRSLLQHHMTVYPRSQAKDFPRRPRCWASRFDETTQQDWDTFLRYLFPPELGLAASSQHLPRQLRAEIRRDRKDRPQETDEQRRARISAAVGEWNECFFHFRGAHIVFIYVGEPDSAPPSALCPRCYPAATGSIESSPSRHPNTPSPVPSQHNPSPTPWPVSPSPYHHPQAYAHPLPYGAPYGAPLYPSPVSPNQPPQYYPHPQPQRAWQWNNWGHAPQQQPYPSNGSSKGGWISQLASTAQKYGERFSEQAQQYGDQISAQAQHYGRQVEEQALAHGRWIEEQARLHGRKEPMATPYSSNYYGRPAWDNSPRPLPAATVPGNPVQAPSPVAPVPPHTTSPPEAPNQDSSKPKHLVEQPPSELAPSERSRRVSVSSVSSESSFSSIDSISTTSDLDVSDLATVRTQLELLDDRHDRTLYDAVVGLRQQLTVLQKTRREARFLGKDNWKAGFGQSQLNKQEAASNDWGRWESPEQQQRNSVDRRAMKDEMRTTKKAFRDALRRAREEQRERRRANRRQVRQARAGDVQKANKTHDQPLGQQLSSLRLDDSQSNQAPSPRPSTSIQSSPVDSYGSNVGFAFASNPPSTTQANTQELASGGSTSSKKSKPAETTSRLKDILKSKKVKKQKEDDAGNK</sequence>
<name>A0A9W4JEE7_9EURO</name>
<feature type="compositionally biased region" description="Low complexity" evidence="1">
    <location>
        <begin position="614"/>
        <end position="630"/>
    </location>
</feature>
<feature type="region of interest" description="Disordered" evidence="1">
    <location>
        <begin position="1"/>
        <end position="55"/>
    </location>
</feature>
<reference evidence="2" key="1">
    <citation type="submission" date="2021-07" db="EMBL/GenBank/DDBJ databases">
        <authorList>
            <person name="Branca A.L. A."/>
        </authorList>
    </citation>
    <scope>NUCLEOTIDE SEQUENCE</scope>
</reference>
<feature type="compositionally biased region" description="Polar residues" evidence="1">
    <location>
        <begin position="20"/>
        <end position="35"/>
    </location>
</feature>
<feature type="compositionally biased region" description="Low complexity" evidence="1">
    <location>
        <begin position="36"/>
        <end position="47"/>
    </location>
</feature>